<evidence type="ECO:0000313" key="2">
    <source>
        <dbReference type="Proteomes" id="UP001054945"/>
    </source>
</evidence>
<organism evidence="1 2">
    <name type="scientific">Caerostris extrusa</name>
    <name type="common">Bark spider</name>
    <name type="synonym">Caerostris bankana</name>
    <dbReference type="NCBI Taxonomy" id="172846"/>
    <lineage>
        <taxon>Eukaryota</taxon>
        <taxon>Metazoa</taxon>
        <taxon>Ecdysozoa</taxon>
        <taxon>Arthropoda</taxon>
        <taxon>Chelicerata</taxon>
        <taxon>Arachnida</taxon>
        <taxon>Araneae</taxon>
        <taxon>Araneomorphae</taxon>
        <taxon>Entelegynae</taxon>
        <taxon>Araneoidea</taxon>
        <taxon>Araneidae</taxon>
        <taxon>Caerostris</taxon>
    </lineage>
</organism>
<comment type="caution">
    <text evidence="1">The sequence shown here is derived from an EMBL/GenBank/DDBJ whole genome shotgun (WGS) entry which is preliminary data.</text>
</comment>
<dbReference type="AlphaFoldDB" id="A0AAV4WBU2"/>
<dbReference type="EMBL" id="BPLR01015948">
    <property type="protein sequence ID" value="GIY79961.1"/>
    <property type="molecule type" value="Genomic_DNA"/>
</dbReference>
<protein>
    <submittedName>
        <fullName evidence="1">Uncharacterized protein</fullName>
    </submittedName>
</protein>
<proteinExistence type="predicted"/>
<keyword evidence="2" id="KW-1185">Reference proteome</keyword>
<sequence length="93" mass="10850">MKCMVTRLVFGMKSSHKENKNKFHVSLEIRFFSRKSDVNDSYPMRDLSEIRFELPQNTGQWSRSVLNEINRTEMLAEGAMCTRCVEKPTSTKS</sequence>
<accession>A0AAV4WBU2</accession>
<name>A0AAV4WBU2_CAEEX</name>
<dbReference type="Proteomes" id="UP001054945">
    <property type="component" value="Unassembled WGS sequence"/>
</dbReference>
<reference evidence="1 2" key="1">
    <citation type="submission" date="2021-06" db="EMBL/GenBank/DDBJ databases">
        <title>Caerostris extrusa draft genome.</title>
        <authorList>
            <person name="Kono N."/>
            <person name="Arakawa K."/>
        </authorList>
    </citation>
    <scope>NUCLEOTIDE SEQUENCE [LARGE SCALE GENOMIC DNA]</scope>
</reference>
<gene>
    <name evidence="1" type="ORF">CEXT_593891</name>
</gene>
<evidence type="ECO:0000313" key="1">
    <source>
        <dbReference type="EMBL" id="GIY79961.1"/>
    </source>
</evidence>